<evidence type="ECO:0000313" key="3">
    <source>
        <dbReference type="EMBL" id="SDW90148.1"/>
    </source>
</evidence>
<proteinExistence type="predicted"/>
<evidence type="ECO:0000313" key="4">
    <source>
        <dbReference type="Proteomes" id="UP000182379"/>
    </source>
</evidence>
<dbReference type="Proteomes" id="UP000182379">
    <property type="component" value="Unassembled WGS sequence"/>
</dbReference>
<dbReference type="EMBL" id="FNOP01000008">
    <property type="protein sequence ID" value="SDW90148.1"/>
    <property type="molecule type" value="Genomic_DNA"/>
</dbReference>
<protein>
    <submittedName>
        <fullName evidence="3">Lipase (Class 3)</fullName>
    </submittedName>
</protein>
<feature type="signal peptide" evidence="1">
    <location>
        <begin position="1"/>
        <end position="37"/>
    </location>
</feature>
<dbReference type="Pfam" id="PF01764">
    <property type="entry name" value="Lipase_3"/>
    <property type="match status" value="1"/>
</dbReference>
<name>A0A1H2XBM8_ACIFE</name>
<evidence type="ECO:0000259" key="2">
    <source>
        <dbReference type="Pfam" id="PF01764"/>
    </source>
</evidence>
<dbReference type="InterPro" id="IPR051218">
    <property type="entry name" value="Sec_MonoDiacylglyc_Lipase"/>
</dbReference>
<dbReference type="SUPFAM" id="SSF53474">
    <property type="entry name" value="alpha/beta-Hydrolases"/>
    <property type="match status" value="2"/>
</dbReference>
<comment type="caution">
    <text evidence="3">The sequence shown here is derived from an EMBL/GenBank/DDBJ whole genome shotgun (WGS) entry which is preliminary data.</text>
</comment>
<sequence length="486" mass="53924">MPGIPVPDRNGWKQRLGRVLVTGLCLAALGLPQAARAAAPVSPDHPVEQAAMTAMAAAVCAGSYHPENSREIRYLEDYGWTMTPYTLKDGDTEVNFTLARKQGLLRGKNWTVLAFRGSATRDDWKLNMKMKAVPYPEGSNARKNQDGEEKGPAVHEGFLRYARAALSRPLDVDGDGREETLAAYLKEHPQEKMVLTGHSLGGAGATLAGEELVRQGVDKNRIPVITFGAPAVGNRDFARRYGSKIDLLRVVTTLDPVAGALQTVTRSGYQQFGEKKEYALSGKYTDYQHPISYYLDLAVQDYYRQRDQAEKDGLWAPVPLERRKGEGPLAALAVLCLDNGADTRFSPDLGQFLLDEYRGALPRYVVLDYRHTAGSDLPAFQEELRQKARKAGADVLVIAQVERQRLGQTDKWSILLGQEVVGLQPGGVHSVTAGSTRVRFEQGVVQSLLSLWEDQKKELKKALPETRDQEPLWIFLREEGTWDENH</sequence>
<gene>
    <name evidence="3" type="ORF">SAMN05216495_10859</name>
</gene>
<feature type="chain" id="PRO_5032864709" evidence="1">
    <location>
        <begin position="38"/>
        <end position="486"/>
    </location>
</feature>
<dbReference type="RefSeq" id="WP_074706003.1">
    <property type="nucleotide sequence ID" value="NZ_CBCSNF010000050.1"/>
</dbReference>
<dbReference type="PANTHER" id="PTHR45856">
    <property type="entry name" value="ALPHA/BETA-HYDROLASES SUPERFAMILY PROTEIN"/>
    <property type="match status" value="1"/>
</dbReference>
<dbReference type="PANTHER" id="PTHR45856:SF25">
    <property type="entry name" value="FUNGAL LIPASE-LIKE DOMAIN-CONTAINING PROTEIN"/>
    <property type="match status" value="1"/>
</dbReference>
<organism evidence="3 4">
    <name type="scientific">Acidaminococcus fermentans</name>
    <dbReference type="NCBI Taxonomy" id="905"/>
    <lineage>
        <taxon>Bacteria</taxon>
        <taxon>Bacillati</taxon>
        <taxon>Bacillota</taxon>
        <taxon>Negativicutes</taxon>
        <taxon>Acidaminococcales</taxon>
        <taxon>Acidaminococcaceae</taxon>
        <taxon>Acidaminococcus</taxon>
    </lineage>
</organism>
<feature type="domain" description="Fungal lipase-type" evidence="2">
    <location>
        <begin position="112"/>
        <end position="258"/>
    </location>
</feature>
<dbReference type="InterPro" id="IPR002921">
    <property type="entry name" value="Fungal_lipase-type"/>
</dbReference>
<reference evidence="3 4" key="1">
    <citation type="submission" date="2016-10" db="EMBL/GenBank/DDBJ databases">
        <authorList>
            <person name="Varghese N."/>
            <person name="Submissions S."/>
        </authorList>
    </citation>
    <scope>NUCLEOTIDE SEQUENCE [LARGE SCALE GENOMIC DNA]</scope>
    <source>
        <strain evidence="3 4">WCC6</strain>
    </source>
</reference>
<dbReference type="GO" id="GO:0006629">
    <property type="term" value="P:lipid metabolic process"/>
    <property type="evidence" value="ECO:0007669"/>
    <property type="project" value="InterPro"/>
</dbReference>
<dbReference type="AlphaFoldDB" id="A0A1H2XBM8"/>
<dbReference type="InterPro" id="IPR029058">
    <property type="entry name" value="AB_hydrolase_fold"/>
</dbReference>
<evidence type="ECO:0000256" key="1">
    <source>
        <dbReference type="SAM" id="SignalP"/>
    </source>
</evidence>
<accession>A0A1H2XBM8</accession>
<dbReference type="CDD" id="cd00519">
    <property type="entry name" value="Lipase_3"/>
    <property type="match status" value="1"/>
</dbReference>
<keyword evidence="1" id="KW-0732">Signal</keyword>
<dbReference type="Gene3D" id="3.40.50.1820">
    <property type="entry name" value="alpha/beta hydrolase"/>
    <property type="match status" value="1"/>
</dbReference>